<feature type="transmembrane region" description="Helical" evidence="2">
    <location>
        <begin position="53"/>
        <end position="76"/>
    </location>
</feature>
<protein>
    <submittedName>
        <fullName evidence="4">Uncharacterized protein</fullName>
    </submittedName>
</protein>
<feature type="signal peptide" evidence="3">
    <location>
        <begin position="1"/>
        <end position="20"/>
    </location>
</feature>
<name>A0A7S2NNV9_9DINO</name>
<feature type="chain" id="PRO_5031405130" evidence="3">
    <location>
        <begin position="21"/>
        <end position="420"/>
    </location>
</feature>
<reference evidence="4" key="1">
    <citation type="submission" date="2021-01" db="EMBL/GenBank/DDBJ databases">
        <authorList>
            <person name="Corre E."/>
            <person name="Pelletier E."/>
            <person name="Niang G."/>
            <person name="Scheremetjew M."/>
            <person name="Finn R."/>
            <person name="Kale V."/>
            <person name="Holt S."/>
            <person name="Cochrane G."/>
            <person name="Meng A."/>
            <person name="Brown T."/>
            <person name="Cohen L."/>
        </authorList>
    </citation>
    <scope>NUCLEOTIDE SEQUENCE</scope>
    <source>
        <strain evidence="4">RCC3387</strain>
    </source>
</reference>
<feature type="transmembrane region" description="Helical" evidence="2">
    <location>
        <begin position="294"/>
        <end position="313"/>
    </location>
</feature>
<feature type="transmembrane region" description="Helical" evidence="2">
    <location>
        <begin position="259"/>
        <end position="282"/>
    </location>
</feature>
<evidence type="ECO:0000313" key="4">
    <source>
        <dbReference type="EMBL" id="CAD9550151.1"/>
    </source>
</evidence>
<keyword evidence="2" id="KW-0472">Membrane</keyword>
<organism evidence="4">
    <name type="scientific">Zooxanthella nutricula</name>
    <dbReference type="NCBI Taxonomy" id="1333877"/>
    <lineage>
        <taxon>Eukaryota</taxon>
        <taxon>Sar</taxon>
        <taxon>Alveolata</taxon>
        <taxon>Dinophyceae</taxon>
        <taxon>Peridiniales</taxon>
        <taxon>Peridiniales incertae sedis</taxon>
        <taxon>Zooxanthella</taxon>
    </lineage>
</organism>
<feature type="transmembrane region" description="Helical" evidence="2">
    <location>
        <begin position="203"/>
        <end position="222"/>
    </location>
</feature>
<dbReference type="AlphaFoldDB" id="A0A7S2NNV9"/>
<gene>
    <name evidence="4" type="ORF">BRAN1462_LOCUS19120</name>
</gene>
<feature type="transmembrane region" description="Helical" evidence="2">
    <location>
        <begin position="234"/>
        <end position="253"/>
    </location>
</feature>
<keyword evidence="3" id="KW-0732">Signal</keyword>
<feature type="transmembrane region" description="Helical" evidence="2">
    <location>
        <begin position="169"/>
        <end position="191"/>
    </location>
</feature>
<keyword evidence="2" id="KW-1133">Transmembrane helix</keyword>
<sequence length="420" mass="46109">MPSACLFLAILLYFLPMLLWECIPGLRQCAKSELVWTSTKIGIDWVWVEPHSMFWLVPALAIICLAVGAVAVVALWRMPPYAGRMLVVPNRESDIYARLWCVYEVFTALRLGVHVKVANTLASAGLGSSEQARCSCDEDAQRIRGEIVDEGHTFAEIDRAVRLLFWRRLWSVARTCVVSTLLLAMCMTEALVNSGFPPAHREYSVMAMLFASAVIVMLVYFATRWNQGVVSIRVVLAMSVGLIALGALGTVFSDPQQEIWFAITSGACPMMLLAGISMLMLLAGTWAQVRCHPVVEVVFLALAIWLLNAQLMTKLLNAVWSWRHGLPTQSFFSHWVPDSFATCPVGAHPYPCAVRIAADLAQSLLPACLLVAQATTWGVRPRRLWSCNCSASTAKEVSSPVRAGGKGDKNGAKLTRLASP</sequence>
<evidence type="ECO:0000256" key="2">
    <source>
        <dbReference type="SAM" id="Phobius"/>
    </source>
</evidence>
<evidence type="ECO:0000256" key="3">
    <source>
        <dbReference type="SAM" id="SignalP"/>
    </source>
</evidence>
<proteinExistence type="predicted"/>
<keyword evidence="2" id="KW-0812">Transmembrane</keyword>
<feature type="region of interest" description="Disordered" evidence="1">
    <location>
        <begin position="399"/>
        <end position="420"/>
    </location>
</feature>
<dbReference type="EMBL" id="HBGW01030162">
    <property type="protein sequence ID" value="CAD9550151.1"/>
    <property type="molecule type" value="Transcribed_RNA"/>
</dbReference>
<accession>A0A7S2NNV9</accession>
<evidence type="ECO:0000256" key="1">
    <source>
        <dbReference type="SAM" id="MobiDB-lite"/>
    </source>
</evidence>